<protein>
    <recommendedName>
        <fullName evidence="2">Retrotransposon gag domain-containing protein</fullName>
    </recommendedName>
</protein>
<evidence type="ECO:0000313" key="3">
    <source>
        <dbReference type="EMBL" id="CAF1464755.1"/>
    </source>
</evidence>
<gene>
    <name evidence="3" type="ORF">IZO911_LOCUS43125</name>
</gene>
<feature type="compositionally biased region" description="Polar residues" evidence="1">
    <location>
        <begin position="28"/>
        <end position="37"/>
    </location>
</feature>
<dbReference type="InterPro" id="IPR005162">
    <property type="entry name" value="Retrotrans_gag_dom"/>
</dbReference>
<feature type="compositionally biased region" description="Polar residues" evidence="1">
    <location>
        <begin position="519"/>
        <end position="540"/>
    </location>
</feature>
<feature type="compositionally biased region" description="Low complexity" evidence="1">
    <location>
        <begin position="577"/>
        <end position="604"/>
    </location>
</feature>
<name>A0A815QLJ8_9BILA</name>
<evidence type="ECO:0000313" key="4">
    <source>
        <dbReference type="Proteomes" id="UP000663860"/>
    </source>
</evidence>
<organism evidence="3 4">
    <name type="scientific">Adineta steineri</name>
    <dbReference type="NCBI Taxonomy" id="433720"/>
    <lineage>
        <taxon>Eukaryota</taxon>
        <taxon>Metazoa</taxon>
        <taxon>Spiralia</taxon>
        <taxon>Gnathifera</taxon>
        <taxon>Rotifera</taxon>
        <taxon>Eurotatoria</taxon>
        <taxon>Bdelloidea</taxon>
        <taxon>Adinetida</taxon>
        <taxon>Adinetidae</taxon>
        <taxon>Adineta</taxon>
    </lineage>
</organism>
<evidence type="ECO:0000259" key="2">
    <source>
        <dbReference type="Pfam" id="PF03732"/>
    </source>
</evidence>
<dbReference type="PANTHER" id="PTHR33223">
    <property type="entry name" value="CCHC-TYPE DOMAIN-CONTAINING PROTEIN"/>
    <property type="match status" value="1"/>
</dbReference>
<evidence type="ECO:0000256" key="1">
    <source>
        <dbReference type="SAM" id="MobiDB-lite"/>
    </source>
</evidence>
<feature type="region of interest" description="Disordered" evidence="1">
    <location>
        <begin position="444"/>
        <end position="604"/>
    </location>
</feature>
<feature type="compositionally biased region" description="Basic and acidic residues" evidence="1">
    <location>
        <begin position="455"/>
        <end position="472"/>
    </location>
</feature>
<dbReference type="PANTHER" id="PTHR33223:SF6">
    <property type="entry name" value="CCHC-TYPE DOMAIN-CONTAINING PROTEIN"/>
    <property type="match status" value="1"/>
</dbReference>
<dbReference type="Pfam" id="PF03732">
    <property type="entry name" value="Retrotrans_gag"/>
    <property type="match status" value="1"/>
</dbReference>
<dbReference type="AlphaFoldDB" id="A0A815QLJ8"/>
<dbReference type="Proteomes" id="UP000663860">
    <property type="component" value="Unassembled WGS sequence"/>
</dbReference>
<sequence>MAHAATLVDPTELSDLSIQPSEEKTEEIQVTVSTATEQKPRKTMYPLSFRTKMNDNTQVSDIEEEDEEDNSFDTFIISNFTLFSGQENVIDWLDATEKKFQNFKISRFSRYAAIPLLLEGEAKRTYLPHKNEIKSFDDLYAFLLKTYNIINPTSHHSELKLSSHSLHPHHNTQNSSTCKSISFEDTHKTNNSLDLTDQSPPHPILRSTAIVDLEATSFTGDAPLVRSTTPSSQQTFFNSSNLDQTTYVLRKALVDNLIKNPKTFCGGKEDVKQWLEDLEQLFETAQIPDMHKLDLVPYTLKGEALRWYKNNKKTITTWNEFVQELKEAFLSPFYEELAFKKLESYTQGINQSIRSFYNEVLKLCADADPTMTESTKMKHLLNKAKPTIQFEIRRKRPTSTRQFLEFAKEIEELFQLSNIDTTIATVNYTPTNQVTTTVTSARVPFSNPNSSIRPFFDRQKSNYEYNNNKDNRSNYNSKYNNNYDNNYNNNYDKYNNKNYNNNYDKYYNNNNQANNYNSPVTQGFASSTSSPRQNTPSYLSNPPIRSFSNNYSNKQPSNFQQNDYSSGNQPRSRFPSNNNNNNNQYNNNNNNNQYNNNNNNQYNNRQQHANSITTANINNSTDPTQATISSEYCTQGNETGHEASAGPRF</sequence>
<comment type="caution">
    <text evidence="3">The sequence shown here is derived from an EMBL/GenBank/DDBJ whole genome shotgun (WGS) entry which is preliminary data.</text>
</comment>
<reference evidence="3" key="1">
    <citation type="submission" date="2021-02" db="EMBL/GenBank/DDBJ databases">
        <authorList>
            <person name="Nowell W R."/>
        </authorList>
    </citation>
    <scope>NUCLEOTIDE SEQUENCE</scope>
</reference>
<feature type="compositionally biased region" description="Polar residues" evidence="1">
    <location>
        <begin position="546"/>
        <end position="576"/>
    </location>
</feature>
<accession>A0A815QLJ8</accession>
<feature type="region of interest" description="Disordered" evidence="1">
    <location>
        <begin position="1"/>
        <end position="41"/>
    </location>
</feature>
<feature type="compositionally biased region" description="Low complexity" evidence="1">
    <location>
        <begin position="473"/>
        <end position="518"/>
    </location>
</feature>
<feature type="domain" description="Retrotransposon gag" evidence="2">
    <location>
        <begin position="295"/>
        <end position="381"/>
    </location>
</feature>
<dbReference type="EMBL" id="CAJNOE010002041">
    <property type="protein sequence ID" value="CAF1464755.1"/>
    <property type="molecule type" value="Genomic_DNA"/>
</dbReference>
<proteinExistence type="predicted"/>